<dbReference type="InterPro" id="IPR029092">
    <property type="entry name" value="Zwint-1"/>
</dbReference>
<organism evidence="2 3">
    <name type="scientific">Microcaecilia unicolor</name>
    <dbReference type="NCBI Taxonomy" id="1415580"/>
    <lineage>
        <taxon>Eukaryota</taxon>
        <taxon>Metazoa</taxon>
        <taxon>Chordata</taxon>
        <taxon>Craniata</taxon>
        <taxon>Vertebrata</taxon>
        <taxon>Euteleostomi</taxon>
        <taxon>Amphibia</taxon>
        <taxon>Gymnophiona</taxon>
        <taxon>Siphonopidae</taxon>
        <taxon>Microcaecilia</taxon>
    </lineage>
</organism>
<keyword evidence="2" id="KW-1185">Reference proteome</keyword>
<dbReference type="Pfam" id="PF15556">
    <property type="entry name" value="Zwint"/>
    <property type="match status" value="1"/>
</dbReference>
<feature type="coiled-coil region" evidence="1">
    <location>
        <begin position="162"/>
        <end position="189"/>
    </location>
</feature>
<dbReference type="OrthoDB" id="9893446at2759"/>
<protein>
    <submittedName>
        <fullName evidence="3">Uncharacterized protein LOC115463448 isoform X1</fullName>
    </submittedName>
</protein>
<dbReference type="PANTHER" id="PTHR31504">
    <property type="entry name" value="ZW10 INTERACTOR ZWINT"/>
    <property type="match status" value="1"/>
</dbReference>
<dbReference type="GeneID" id="115463448"/>
<sequence>MAAVEESACRLLTRLDTASWFQQGLKDDGDVELPAKRSVEYCMNNRRKQKIICNQLRTIRFLLEFLEHADATPSAEGSARVAGKQMSAVKQQWKSLKGEYLQQNEKIQELIAQVLQKLEALQKKKCLLANMLHQYQIQKEATEKQQQQKMLEGLVGELGEKVQKCDSQIQLLESEVQNHQADANTWLEMVNSDLELCQLLDTLQGVKLVSAHDDKLVLDLQANDCTLMPEPQLLRLCVCWMPEGGIKIHSDCDVFCPAEILLADDLKSMTTALLEIQQCFQSQAQLLCELQTLKDRYAIDWLPKERKLLYLKATVVYTLFVQAGYPTNGRVQLLSVANSKGSADPSVIKPPQENPSLSNWLAYLCLQTSD</sequence>
<evidence type="ECO:0000313" key="3">
    <source>
        <dbReference type="RefSeq" id="XP_030049808.1"/>
    </source>
</evidence>
<dbReference type="AlphaFoldDB" id="A0A6P7XBD2"/>
<gene>
    <name evidence="3" type="primary">LOC115463448</name>
</gene>
<evidence type="ECO:0000256" key="1">
    <source>
        <dbReference type="SAM" id="Coils"/>
    </source>
</evidence>
<dbReference type="KEGG" id="muo:115463448"/>
<name>A0A6P7XBD2_9AMPH</name>
<dbReference type="InParanoid" id="A0A6P7XBD2"/>
<dbReference type="PANTHER" id="PTHR31504:SF1">
    <property type="entry name" value="ZW10 INTERACTOR"/>
    <property type="match status" value="1"/>
</dbReference>
<accession>A0A6P7XBD2</accession>
<proteinExistence type="predicted"/>
<dbReference type="RefSeq" id="XP_030049808.1">
    <property type="nucleotide sequence ID" value="XM_030193948.1"/>
</dbReference>
<evidence type="ECO:0000313" key="2">
    <source>
        <dbReference type="Proteomes" id="UP000515156"/>
    </source>
</evidence>
<keyword evidence="1" id="KW-0175">Coiled coil</keyword>
<reference evidence="3" key="1">
    <citation type="submission" date="2025-08" db="UniProtKB">
        <authorList>
            <consortium name="RefSeq"/>
        </authorList>
    </citation>
    <scope>IDENTIFICATION</scope>
</reference>
<dbReference type="GO" id="GO:0000776">
    <property type="term" value="C:kinetochore"/>
    <property type="evidence" value="ECO:0007669"/>
    <property type="project" value="InterPro"/>
</dbReference>
<dbReference type="Proteomes" id="UP000515156">
    <property type="component" value="Chromosome 2"/>
</dbReference>